<dbReference type="InterPro" id="IPR029030">
    <property type="entry name" value="Caspase-like_dom_sf"/>
</dbReference>
<evidence type="ECO:0000256" key="2">
    <source>
        <dbReference type="SAM" id="MobiDB-lite"/>
    </source>
</evidence>
<proteinExistence type="inferred from homology"/>
<name>A0A6I9TYZ1_SESIN</name>
<keyword evidence="4" id="KW-1185">Reference proteome</keyword>
<dbReference type="OrthoDB" id="3223806at2759"/>
<accession>A0A6I9TYZ1</accession>
<comment type="similarity">
    <text evidence="1">Belongs to the peptidase C14B family.</text>
</comment>
<dbReference type="KEGG" id="sind:105172822"/>
<evidence type="ECO:0000259" key="3">
    <source>
        <dbReference type="Pfam" id="PF00656"/>
    </source>
</evidence>
<dbReference type="SUPFAM" id="SSF52129">
    <property type="entry name" value="Caspase-like"/>
    <property type="match status" value="1"/>
</dbReference>
<feature type="compositionally biased region" description="Low complexity" evidence="2">
    <location>
        <begin position="53"/>
        <end position="72"/>
    </location>
</feature>
<reference evidence="5" key="1">
    <citation type="submission" date="2025-08" db="UniProtKB">
        <authorList>
            <consortium name="RefSeq"/>
        </authorList>
    </citation>
    <scope>IDENTIFICATION</scope>
</reference>
<dbReference type="InParanoid" id="A0A6I9TYZ1"/>
<dbReference type="RefSeq" id="XP_011092700.2">
    <property type="nucleotide sequence ID" value="XM_011094398.2"/>
</dbReference>
<dbReference type="Pfam" id="PF00656">
    <property type="entry name" value="Peptidase_C14"/>
    <property type="match status" value="1"/>
</dbReference>
<dbReference type="GO" id="GO:0006508">
    <property type="term" value="P:proteolysis"/>
    <property type="evidence" value="ECO:0007669"/>
    <property type="project" value="InterPro"/>
</dbReference>
<feature type="domain" description="Peptidase C14 caspase" evidence="3">
    <location>
        <begin position="78"/>
        <end position="317"/>
    </location>
</feature>
<dbReference type="PANTHER" id="PTHR48104">
    <property type="entry name" value="METACASPASE-4"/>
    <property type="match status" value="1"/>
</dbReference>
<dbReference type="GeneID" id="105172822"/>
<dbReference type="GO" id="GO:0004197">
    <property type="term" value="F:cysteine-type endopeptidase activity"/>
    <property type="evidence" value="ECO:0007669"/>
    <property type="project" value="InterPro"/>
</dbReference>
<sequence>MPKSNCDRHERILSASDQDKVYFMMEKSSSTKPDKAITEAKGFCNSHRKKRSVNNSQYSRSQSSVLSVVTSNQPRRDKRALLCCVQYKNQKSELKGSRHDLNNMRDLLVGQFKFPTESILILAEKEPYQAPTRKNIEDAFQWLMRDIQSGDSLVFYFSGHGFRQRSVHGDEIDGFDETICPVDFKTNGMVSDNYINKTIVNPLIQGVTLHAIIDSCHSGTVLDLPYVYNMNTGKWDDNRAPTGESKDTMGGKAICFSACEDYQQAADTSAFSMNNKMTGAMTSTFIRAVEQAVINKQKLTYKGILKHMRRSLKQVDKVGCFRAGLKRVFHRKILQEFENMFRILCYHLLKSSTPIQSSSSDHAE</sequence>
<dbReference type="Gene3D" id="3.40.50.12660">
    <property type="match status" value="1"/>
</dbReference>
<dbReference type="Proteomes" id="UP000504604">
    <property type="component" value="Linkage group LG10"/>
</dbReference>
<gene>
    <name evidence="5" type="primary">LOC105172822</name>
</gene>
<evidence type="ECO:0000313" key="4">
    <source>
        <dbReference type="Proteomes" id="UP000504604"/>
    </source>
</evidence>
<dbReference type="AlphaFoldDB" id="A0A6I9TYZ1"/>
<dbReference type="InterPro" id="IPR011600">
    <property type="entry name" value="Pept_C14_caspase"/>
</dbReference>
<dbReference type="InterPro" id="IPR050452">
    <property type="entry name" value="Metacaspase"/>
</dbReference>
<feature type="region of interest" description="Disordered" evidence="2">
    <location>
        <begin position="42"/>
        <end position="72"/>
    </location>
</feature>
<organism evidence="4 5">
    <name type="scientific">Sesamum indicum</name>
    <name type="common">Oriental sesame</name>
    <name type="synonym">Sesamum orientale</name>
    <dbReference type="NCBI Taxonomy" id="4182"/>
    <lineage>
        <taxon>Eukaryota</taxon>
        <taxon>Viridiplantae</taxon>
        <taxon>Streptophyta</taxon>
        <taxon>Embryophyta</taxon>
        <taxon>Tracheophyta</taxon>
        <taxon>Spermatophyta</taxon>
        <taxon>Magnoliopsida</taxon>
        <taxon>eudicotyledons</taxon>
        <taxon>Gunneridae</taxon>
        <taxon>Pentapetalae</taxon>
        <taxon>asterids</taxon>
        <taxon>lamiids</taxon>
        <taxon>Lamiales</taxon>
        <taxon>Pedaliaceae</taxon>
        <taxon>Sesamum</taxon>
    </lineage>
</organism>
<dbReference type="GO" id="GO:0005737">
    <property type="term" value="C:cytoplasm"/>
    <property type="evidence" value="ECO:0007669"/>
    <property type="project" value="TreeGrafter"/>
</dbReference>
<dbReference type="PANTHER" id="PTHR48104:SF2">
    <property type="entry name" value="METACASPASE-1-LIKE ISOFORM X1"/>
    <property type="match status" value="1"/>
</dbReference>
<evidence type="ECO:0000256" key="1">
    <source>
        <dbReference type="ARBA" id="ARBA00009005"/>
    </source>
</evidence>
<evidence type="ECO:0000313" key="5">
    <source>
        <dbReference type="RefSeq" id="XP_011092700.2"/>
    </source>
</evidence>
<protein>
    <submittedName>
        <fullName evidence="5">Metacaspase-1-like isoform X1</fullName>
    </submittedName>
</protein>